<dbReference type="STRING" id="337451.A0A3S3R5A6"/>
<evidence type="ECO:0000256" key="7">
    <source>
        <dbReference type="ARBA" id="ARBA00023136"/>
    </source>
</evidence>
<dbReference type="InterPro" id="IPR036378">
    <property type="entry name" value="FAS1_dom_sf"/>
</dbReference>
<keyword evidence="4" id="KW-0449">Lipoprotein</keyword>
<evidence type="ECO:0000259" key="12">
    <source>
        <dbReference type="PROSITE" id="PS50213"/>
    </source>
</evidence>
<evidence type="ECO:0000313" key="13">
    <source>
        <dbReference type="EMBL" id="RWR95583.1"/>
    </source>
</evidence>
<dbReference type="SMART" id="SM00554">
    <property type="entry name" value="FAS1"/>
    <property type="match status" value="1"/>
</dbReference>
<evidence type="ECO:0000256" key="9">
    <source>
        <dbReference type="ARBA" id="ARBA00024686"/>
    </source>
</evidence>
<evidence type="ECO:0000256" key="10">
    <source>
        <dbReference type="SAM" id="MobiDB-lite"/>
    </source>
</evidence>
<dbReference type="AlphaFoldDB" id="A0A3S3R5A6"/>
<dbReference type="EMBL" id="QPKB01000011">
    <property type="protein sequence ID" value="RWR95583.1"/>
    <property type="molecule type" value="Genomic_DNA"/>
</dbReference>
<feature type="chain" id="PRO_5018561744" evidence="11">
    <location>
        <begin position="25"/>
        <end position="240"/>
    </location>
</feature>
<evidence type="ECO:0000256" key="5">
    <source>
        <dbReference type="ARBA" id="ARBA00022729"/>
    </source>
</evidence>
<name>A0A3S3R5A6_9MAGN</name>
<dbReference type="GO" id="GO:0005886">
    <property type="term" value="C:plasma membrane"/>
    <property type="evidence" value="ECO:0007669"/>
    <property type="project" value="UniProtKB-SubCell"/>
</dbReference>
<dbReference type="PROSITE" id="PS50213">
    <property type="entry name" value="FAS1"/>
    <property type="match status" value="1"/>
</dbReference>
<gene>
    <name evidence="13" type="ORF">CKAN_02493400</name>
</gene>
<dbReference type="InterPro" id="IPR045003">
    <property type="entry name" value="FLA_A"/>
</dbReference>
<reference evidence="13 14" key="1">
    <citation type="journal article" date="2019" name="Nat. Plants">
        <title>Stout camphor tree genome fills gaps in understanding of flowering plant genome evolution.</title>
        <authorList>
            <person name="Chaw S.M."/>
            <person name="Liu Y.C."/>
            <person name="Wu Y.W."/>
            <person name="Wang H.Y."/>
            <person name="Lin C.I."/>
            <person name="Wu C.S."/>
            <person name="Ke H.M."/>
            <person name="Chang L.Y."/>
            <person name="Hsu C.Y."/>
            <person name="Yang H.T."/>
            <person name="Sudianto E."/>
            <person name="Hsu M.H."/>
            <person name="Wu K.P."/>
            <person name="Wang L.N."/>
            <person name="Leebens-Mack J.H."/>
            <person name="Tsai I.J."/>
        </authorList>
    </citation>
    <scope>NUCLEOTIDE SEQUENCE [LARGE SCALE GENOMIC DNA]</scope>
    <source>
        <strain evidence="14">cv. Chaw 1501</strain>
        <tissue evidence="13">Young leaves</tissue>
    </source>
</reference>
<dbReference type="GO" id="GO:0098552">
    <property type="term" value="C:side of membrane"/>
    <property type="evidence" value="ECO:0007669"/>
    <property type="project" value="UniProtKB-KW"/>
</dbReference>
<evidence type="ECO:0000256" key="3">
    <source>
        <dbReference type="ARBA" id="ARBA00022475"/>
    </source>
</evidence>
<comment type="similarity">
    <text evidence="2">Belongs to the fasciclin-like AGP family.</text>
</comment>
<comment type="subcellular location">
    <subcellularLocation>
        <location evidence="1">Cell membrane</location>
        <topology evidence="1">Lipid-anchor</topology>
        <topology evidence="1">GPI-anchor</topology>
    </subcellularLocation>
</comment>
<dbReference type="PANTHER" id="PTHR32077">
    <property type="entry name" value="FASCICLIN-LIKE ARABINOGALACTAN PROTEIN"/>
    <property type="match status" value="1"/>
</dbReference>
<keyword evidence="4" id="KW-0336">GPI-anchor</keyword>
<dbReference type="Pfam" id="PF02469">
    <property type="entry name" value="Fasciclin"/>
    <property type="match status" value="1"/>
</dbReference>
<comment type="function">
    <text evidence="9">May be a cell surface adhesion protein.</text>
</comment>
<evidence type="ECO:0000256" key="6">
    <source>
        <dbReference type="ARBA" id="ARBA00022974"/>
    </source>
</evidence>
<feature type="domain" description="FAS1" evidence="12">
    <location>
        <begin position="34"/>
        <end position="178"/>
    </location>
</feature>
<dbReference type="SUPFAM" id="SSF82153">
    <property type="entry name" value="FAS1 domain"/>
    <property type="match status" value="1"/>
</dbReference>
<feature type="region of interest" description="Disordered" evidence="10">
    <location>
        <begin position="188"/>
        <end position="212"/>
    </location>
</feature>
<evidence type="ECO:0000256" key="1">
    <source>
        <dbReference type="ARBA" id="ARBA00004609"/>
    </source>
</evidence>
<proteinExistence type="inferred from homology"/>
<evidence type="ECO:0000256" key="4">
    <source>
        <dbReference type="ARBA" id="ARBA00022622"/>
    </source>
</evidence>
<dbReference type="FunFam" id="2.30.180.10:FF:000006">
    <property type="entry name" value="Fasciclin-like arabinogalactan protein 11"/>
    <property type="match status" value="1"/>
</dbReference>
<dbReference type="GO" id="GO:0009834">
    <property type="term" value="P:plant-type secondary cell wall biogenesis"/>
    <property type="evidence" value="ECO:0007669"/>
    <property type="project" value="TreeGrafter"/>
</dbReference>
<evidence type="ECO:0000256" key="11">
    <source>
        <dbReference type="SAM" id="SignalP"/>
    </source>
</evidence>
<protein>
    <submittedName>
        <fullName evidence="13">Fasciclin-like arabinogalactan protein 11</fullName>
    </submittedName>
</protein>
<dbReference type="OrthoDB" id="286301at2759"/>
<keyword evidence="5 11" id="KW-0732">Signal</keyword>
<dbReference type="Gene3D" id="2.30.180.10">
    <property type="entry name" value="FAS1 domain"/>
    <property type="match status" value="1"/>
</dbReference>
<keyword evidence="3" id="KW-1003">Cell membrane</keyword>
<keyword evidence="7" id="KW-0472">Membrane</keyword>
<feature type="signal peptide" evidence="11">
    <location>
        <begin position="1"/>
        <end position="24"/>
    </location>
</feature>
<comment type="caution">
    <text evidence="13">The sequence shown here is derived from an EMBL/GenBank/DDBJ whole genome shotgun (WGS) entry which is preliminary data.</text>
</comment>
<dbReference type="PANTHER" id="PTHR32077:SF59">
    <property type="entry name" value="FASCICLIN-LIKE ARABINOGALACTAN PROTEIN 12"/>
    <property type="match status" value="1"/>
</dbReference>
<organism evidence="13 14">
    <name type="scientific">Cinnamomum micranthum f. kanehirae</name>
    <dbReference type="NCBI Taxonomy" id="337451"/>
    <lineage>
        <taxon>Eukaryota</taxon>
        <taxon>Viridiplantae</taxon>
        <taxon>Streptophyta</taxon>
        <taxon>Embryophyta</taxon>
        <taxon>Tracheophyta</taxon>
        <taxon>Spermatophyta</taxon>
        <taxon>Magnoliopsida</taxon>
        <taxon>Magnoliidae</taxon>
        <taxon>Laurales</taxon>
        <taxon>Lauraceae</taxon>
        <taxon>Cinnamomum</taxon>
    </lineage>
</organism>
<keyword evidence="8" id="KW-0325">Glycoprotein</keyword>
<keyword evidence="14" id="KW-1185">Reference proteome</keyword>
<sequence>MSRLSFNLCYYMFFLALAIRTAMGQRSSLALGGPPNITAILEKGKQFSALIRLMKRTQVDNAIYNELNHTKNTMTIFAPTDAAFSELPQGTLNGLKDGDKAALLQFHIIPSFMALFQFQTVSNPLRTQAGGTGPFGFPINVTTSGNAVNISTGVVNTTITGILRSDRPLAVYQVDKVLLPLAIFGPKPPPSPPPSPPPVMPKKPSPVIAQPPPVETSGDMGLRENAVVALLGAVVGVLWL</sequence>
<evidence type="ECO:0000256" key="2">
    <source>
        <dbReference type="ARBA" id="ARBA00007843"/>
    </source>
</evidence>
<accession>A0A3S3R5A6</accession>
<evidence type="ECO:0000313" key="14">
    <source>
        <dbReference type="Proteomes" id="UP000283530"/>
    </source>
</evidence>
<dbReference type="Proteomes" id="UP000283530">
    <property type="component" value="Unassembled WGS sequence"/>
</dbReference>
<keyword evidence="6" id="KW-0654">Proteoglycan</keyword>
<evidence type="ECO:0000256" key="8">
    <source>
        <dbReference type="ARBA" id="ARBA00023180"/>
    </source>
</evidence>
<dbReference type="InterPro" id="IPR000782">
    <property type="entry name" value="FAS1_domain"/>
</dbReference>